<dbReference type="Pfam" id="PF07690">
    <property type="entry name" value="MFS_1"/>
    <property type="match status" value="1"/>
</dbReference>
<feature type="domain" description="Major facilitator superfamily (MFS) profile" evidence="3">
    <location>
        <begin position="37"/>
        <end position="273"/>
    </location>
</feature>
<accession>A0A814CDK4</accession>
<dbReference type="EMBL" id="CAJOBC010002111">
    <property type="protein sequence ID" value="CAF3716116.1"/>
    <property type="molecule type" value="Genomic_DNA"/>
</dbReference>
<dbReference type="AlphaFoldDB" id="A0A814CDK4"/>
<dbReference type="Proteomes" id="UP000663829">
    <property type="component" value="Unassembled WGS sequence"/>
</dbReference>
<dbReference type="EMBL" id="CAJNOQ010002111">
    <property type="protein sequence ID" value="CAF0939406.1"/>
    <property type="molecule type" value="Genomic_DNA"/>
</dbReference>
<evidence type="ECO:0000313" key="6">
    <source>
        <dbReference type="Proteomes" id="UP000663829"/>
    </source>
</evidence>
<feature type="transmembrane region" description="Helical" evidence="2">
    <location>
        <begin position="102"/>
        <end position="120"/>
    </location>
</feature>
<proteinExistence type="predicted"/>
<dbReference type="SUPFAM" id="SSF103473">
    <property type="entry name" value="MFS general substrate transporter"/>
    <property type="match status" value="1"/>
</dbReference>
<gene>
    <name evidence="4" type="ORF">GPM918_LOCUS10625</name>
    <name evidence="5" type="ORF">SRO942_LOCUS10626</name>
</gene>
<dbReference type="InterPro" id="IPR020846">
    <property type="entry name" value="MFS_dom"/>
</dbReference>
<comment type="subcellular location">
    <subcellularLocation>
        <location evidence="1">Membrane</location>
        <topology evidence="1">Multi-pass membrane protein</topology>
    </subcellularLocation>
</comment>
<sequence>MTRETTKKSKKHQLNSQNDDEYDYISIPPDGGYGWVILIACFLINMIVDGFLYAFGAISKDLREHFHVQEWEVSLVISLACGCYLLSAPLASALCNKFGCRPIGIIGSFIAAGSVAASIFSPNIYVMWTLFGFVGVSVSTGIGMGLIYLPSIVMVGLYFEKKRAIATGITVSGTGIGSITFGPLSRFLFNKLGWQSGLLVLSGILLFCAVCCAFMRPLTPKRKRRILSVIEHAKVGYLETRQELSTEEILIRSFCNADQATRLETLPKLTNKF</sequence>
<dbReference type="PANTHER" id="PTHR11360:SF238">
    <property type="entry name" value="SD10469P"/>
    <property type="match status" value="1"/>
</dbReference>
<evidence type="ECO:0000259" key="3">
    <source>
        <dbReference type="PROSITE" id="PS50850"/>
    </source>
</evidence>
<feature type="transmembrane region" description="Helical" evidence="2">
    <location>
        <begin position="196"/>
        <end position="215"/>
    </location>
</feature>
<organism evidence="4 6">
    <name type="scientific">Didymodactylos carnosus</name>
    <dbReference type="NCBI Taxonomy" id="1234261"/>
    <lineage>
        <taxon>Eukaryota</taxon>
        <taxon>Metazoa</taxon>
        <taxon>Spiralia</taxon>
        <taxon>Gnathifera</taxon>
        <taxon>Rotifera</taxon>
        <taxon>Eurotatoria</taxon>
        <taxon>Bdelloidea</taxon>
        <taxon>Philodinida</taxon>
        <taxon>Philodinidae</taxon>
        <taxon>Didymodactylos</taxon>
    </lineage>
</organism>
<keyword evidence="2" id="KW-1133">Transmembrane helix</keyword>
<feature type="transmembrane region" description="Helical" evidence="2">
    <location>
        <begin position="75"/>
        <end position="95"/>
    </location>
</feature>
<dbReference type="GO" id="GO:0008028">
    <property type="term" value="F:monocarboxylic acid transmembrane transporter activity"/>
    <property type="evidence" value="ECO:0007669"/>
    <property type="project" value="TreeGrafter"/>
</dbReference>
<feature type="transmembrane region" description="Helical" evidence="2">
    <location>
        <begin position="33"/>
        <end position="55"/>
    </location>
</feature>
<comment type="caution">
    <text evidence="4">The sequence shown here is derived from an EMBL/GenBank/DDBJ whole genome shotgun (WGS) entry which is preliminary data.</text>
</comment>
<protein>
    <recommendedName>
        <fullName evidence="3">Major facilitator superfamily (MFS) profile domain-containing protein</fullName>
    </recommendedName>
</protein>
<dbReference type="InterPro" id="IPR036259">
    <property type="entry name" value="MFS_trans_sf"/>
</dbReference>
<feature type="transmembrane region" description="Helical" evidence="2">
    <location>
        <begin position="164"/>
        <end position="184"/>
    </location>
</feature>
<keyword evidence="2" id="KW-0812">Transmembrane</keyword>
<name>A0A814CDK4_9BILA</name>
<evidence type="ECO:0000256" key="2">
    <source>
        <dbReference type="SAM" id="Phobius"/>
    </source>
</evidence>
<dbReference type="Gene3D" id="1.20.1250.20">
    <property type="entry name" value="MFS general substrate transporter like domains"/>
    <property type="match status" value="1"/>
</dbReference>
<evidence type="ECO:0000313" key="5">
    <source>
        <dbReference type="EMBL" id="CAF3716116.1"/>
    </source>
</evidence>
<reference evidence="4" key="1">
    <citation type="submission" date="2021-02" db="EMBL/GenBank/DDBJ databases">
        <authorList>
            <person name="Nowell W R."/>
        </authorList>
    </citation>
    <scope>NUCLEOTIDE SEQUENCE</scope>
</reference>
<dbReference type="PROSITE" id="PS50850">
    <property type="entry name" value="MFS"/>
    <property type="match status" value="1"/>
</dbReference>
<dbReference type="Proteomes" id="UP000681722">
    <property type="component" value="Unassembled WGS sequence"/>
</dbReference>
<keyword evidence="6" id="KW-1185">Reference proteome</keyword>
<dbReference type="OrthoDB" id="2213137at2759"/>
<evidence type="ECO:0000313" key="4">
    <source>
        <dbReference type="EMBL" id="CAF0939406.1"/>
    </source>
</evidence>
<feature type="transmembrane region" description="Helical" evidence="2">
    <location>
        <begin position="126"/>
        <end position="152"/>
    </location>
</feature>
<dbReference type="InterPro" id="IPR050327">
    <property type="entry name" value="Proton-linked_MCT"/>
</dbReference>
<evidence type="ECO:0000256" key="1">
    <source>
        <dbReference type="ARBA" id="ARBA00004141"/>
    </source>
</evidence>
<dbReference type="InterPro" id="IPR011701">
    <property type="entry name" value="MFS"/>
</dbReference>
<dbReference type="PANTHER" id="PTHR11360">
    <property type="entry name" value="MONOCARBOXYLATE TRANSPORTER"/>
    <property type="match status" value="1"/>
</dbReference>
<dbReference type="GO" id="GO:0016020">
    <property type="term" value="C:membrane"/>
    <property type="evidence" value="ECO:0007669"/>
    <property type="project" value="UniProtKB-SubCell"/>
</dbReference>
<keyword evidence="2" id="KW-0472">Membrane</keyword>